<accession>A0A2P4QQ74</accession>
<organism evidence="1 2">
    <name type="scientific">Rhizophagus irregularis (strain DAOM 181602 / DAOM 197198 / MUCL 43194)</name>
    <name type="common">Arbuscular mycorrhizal fungus</name>
    <name type="synonym">Glomus intraradices</name>
    <dbReference type="NCBI Taxonomy" id="747089"/>
    <lineage>
        <taxon>Eukaryota</taxon>
        <taxon>Fungi</taxon>
        <taxon>Fungi incertae sedis</taxon>
        <taxon>Mucoromycota</taxon>
        <taxon>Glomeromycotina</taxon>
        <taxon>Glomeromycetes</taxon>
        <taxon>Glomerales</taxon>
        <taxon>Glomeraceae</taxon>
        <taxon>Rhizophagus</taxon>
    </lineage>
</organism>
<evidence type="ECO:0000313" key="2">
    <source>
        <dbReference type="Proteomes" id="UP000018888"/>
    </source>
</evidence>
<name>A0A2P4QQ74_RHIID</name>
<dbReference type="AlphaFoldDB" id="A0A2P4QQ74"/>
<keyword evidence="2" id="KW-1185">Reference proteome</keyword>
<dbReference type="Proteomes" id="UP000018888">
    <property type="component" value="Unassembled WGS sequence"/>
</dbReference>
<evidence type="ECO:0000313" key="1">
    <source>
        <dbReference type="EMBL" id="POG79718.1"/>
    </source>
</evidence>
<proteinExistence type="predicted"/>
<dbReference type="EMBL" id="AUPC02000023">
    <property type="protein sequence ID" value="POG79718.1"/>
    <property type="molecule type" value="Genomic_DNA"/>
</dbReference>
<protein>
    <submittedName>
        <fullName evidence="1">Uncharacterized protein</fullName>
    </submittedName>
</protein>
<gene>
    <name evidence="1" type="ORF">GLOIN_2v1525442</name>
</gene>
<comment type="caution">
    <text evidence="1">The sequence shown here is derived from an EMBL/GenBank/DDBJ whole genome shotgun (WGS) entry which is preliminary data.</text>
</comment>
<sequence length="64" mass="7479">MGMRKTSKDLNNKRAYLKIFHYFDDISDLQQALENDTHALFKMIKSISDLKKNIGTISTYQIPK</sequence>
<reference evidence="1 2" key="1">
    <citation type="journal article" date="2013" name="Proc. Natl. Acad. Sci. U.S.A.">
        <title>Genome of an arbuscular mycorrhizal fungus provides insight into the oldest plant symbiosis.</title>
        <authorList>
            <person name="Tisserant E."/>
            <person name="Malbreil M."/>
            <person name="Kuo A."/>
            <person name="Kohler A."/>
            <person name="Symeonidi A."/>
            <person name="Balestrini R."/>
            <person name="Charron P."/>
            <person name="Duensing N."/>
            <person name="Frei Dit Frey N."/>
            <person name="Gianinazzi-Pearson V."/>
            <person name="Gilbert L.B."/>
            <person name="Handa Y."/>
            <person name="Herr J.R."/>
            <person name="Hijri M."/>
            <person name="Koul R."/>
            <person name="Kawaguchi M."/>
            <person name="Krajinski F."/>
            <person name="Lammers P.J."/>
            <person name="Masclaux F.G."/>
            <person name="Murat C."/>
            <person name="Morin E."/>
            <person name="Ndikumana S."/>
            <person name="Pagni M."/>
            <person name="Petitpierre D."/>
            <person name="Requena N."/>
            <person name="Rosikiewicz P."/>
            <person name="Riley R."/>
            <person name="Saito K."/>
            <person name="San Clemente H."/>
            <person name="Shapiro H."/>
            <person name="van Tuinen D."/>
            <person name="Becard G."/>
            <person name="Bonfante P."/>
            <person name="Paszkowski U."/>
            <person name="Shachar-Hill Y.Y."/>
            <person name="Tuskan G.A."/>
            <person name="Young P.W."/>
            <person name="Sanders I.R."/>
            <person name="Henrissat B."/>
            <person name="Rensing S.A."/>
            <person name="Grigoriev I.V."/>
            <person name="Corradi N."/>
            <person name="Roux C."/>
            <person name="Martin F."/>
        </authorList>
    </citation>
    <scope>NUCLEOTIDE SEQUENCE [LARGE SCALE GENOMIC DNA]</scope>
    <source>
        <strain evidence="1 2">DAOM 197198</strain>
    </source>
</reference>
<reference evidence="1 2" key="2">
    <citation type="journal article" date="2018" name="New Phytol.">
        <title>High intraspecific genome diversity in the model arbuscular mycorrhizal symbiont Rhizophagus irregularis.</title>
        <authorList>
            <person name="Chen E.C.H."/>
            <person name="Morin E."/>
            <person name="Beaudet D."/>
            <person name="Noel J."/>
            <person name="Yildirir G."/>
            <person name="Ndikumana S."/>
            <person name="Charron P."/>
            <person name="St-Onge C."/>
            <person name="Giorgi J."/>
            <person name="Kruger M."/>
            <person name="Marton T."/>
            <person name="Ropars J."/>
            <person name="Grigoriev I.V."/>
            <person name="Hainaut M."/>
            <person name="Henrissat B."/>
            <person name="Roux C."/>
            <person name="Martin F."/>
            <person name="Corradi N."/>
        </authorList>
    </citation>
    <scope>NUCLEOTIDE SEQUENCE [LARGE SCALE GENOMIC DNA]</scope>
    <source>
        <strain evidence="1 2">DAOM 197198</strain>
    </source>
</reference>